<protein>
    <submittedName>
        <fullName evidence="6">C40 family peptidase</fullName>
    </submittedName>
</protein>
<evidence type="ECO:0000256" key="4">
    <source>
        <dbReference type="ARBA" id="ARBA00022807"/>
    </source>
</evidence>
<sequence length="170" mass="18196">MTVVNALALYSPARRPRPMVRVALTVSAIATIAAMGLTVPESAAADHVPRAVSVAEVAVEHAKSRVGKAYRFGAAGPDAFDCSGLVQWSYGKAGKNLPRTTYDQFTQGVSVSREELLPGDLVFFYSGPGHVGIYIGYDQMVHAPSTGKSVQIVDMTEYFFGQMVGARRIV</sequence>
<gene>
    <name evidence="6" type="ORF">ACFOVU_20635</name>
</gene>
<dbReference type="PANTHER" id="PTHR47053:SF1">
    <property type="entry name" value="MUREIN DD-ENDOPEPTIDASE MEPH-RELATED"/>
    <property type="match status" value="1"/>
</dbReference>
<evidence type="ECO:0000256" key="3">
    <source>
        <dbReference type="ARBA" id="ARBA00022801"/>
    </source>
</evidence>
<evidence type="ECO:0000313" key="6">
    <source>
        <dbReference type="EMBL" id="MFC3998345.1"/>
    </source>
</evidence>
<dbReference type="InterPro" id="IPR051202">
    <property type="entry name" value="Peptidase_C40"/>
</dbReference>
<keyword evidence="2" id="KW-0645">Protease</keyword>
<accession>A0ABV8FQI6</accession>
<dbReference type="EMBL" id="JBHSBH010000013">
    <property type="protein sequence ID" value="MFC3998345.1"/>
    <property type="molecule type" value="Genomic_DNA"/>
</dbReference>
<keyword evidence="7" id="KW-1185">Reference proteome</keyword>
<dbReference type="PROSITE" id="PS51935">
    <property type="entry name" value="NLPC_P60"/>
    <property type="match status" value="1"/>
</dbReference>
<name>A0ABV8FQI6_9ACTN</name>
<dbReference type="Proteomes" id="UP001595847">
    <property type="component" value="Unassembled WGS sequence"/>
</dbReference>
<comment type="similarity">
    <text evidence="1">Belongs to the peptidase C40 family.</text>
</comment>
<evidence type="ECO:0000256" key="2">
    <source>
        <dbReference type="ARBA" id="ARBA00022670"/>
    </source>
</evidence>
<dbReference type="SUPFAM" id="SSF54001">
    <property type="entry name" value="Cysteine proteinases"/>
    <property type="match status" value="1"/>
</dbReference>
<keyword evidence="4" id="KW-0788">Thiol protease</keyword>
<keyword evidence="3" id="KW-0378">Hydrolase</keyword>
<dbReference type="InterPro" id="IPR038765">
    <property type="entry name" value="Papain-like_cys_pep_sf"/>
</dbReference>
<evidence type="ECO:0000256" key="1">
    <source>
        <dbReference type="ARBA" id="ARBA00007074"/>
    </source>
</evidence>
<evidence type="ECO:0000259" key="5">
    <source>
        <dbReference type="PROSITE" id="PS51935"/>
    </source>
</evidence>
<organism evidence="6 7">
    <name type="scientific">Nocardiopsis sediminis</name>
    <dbReference type="NCBI Taxonomy" id="1778267"/>
    <lineage>
        <taxon>Bacteria</taxon>
        <taxon>Bacillati</taxon>
        <taxon>Actinomycetota</taxon>
        <taxon>Actinomycetes</taxon>
        <taxon>Streptosporangiales</taxon>
        <taxon>Nocardiopsidaceae</taxon>
        <taxon>Nocardiopsis</taxon>
    </lineage>
</organism>
<proteinExistence type="inferred from homology"/>
<comment type="caution">
    <text evidence="6">The sequence shown here is derived from an EMBL/GenBank/DDBJ whole genome shotgun (WGS) entry which is preliminary data.</text>
</comment>
<feature type="domain" description="NlpC/P60" evidence="5">
    <location>
        <begin position="52"/>
        <end position="170"/>
    </location>
</feature>
<dbReference type="Pfam" id="PF00877">
    <property type="entry name" value="NLPC_P60"/>
    <property type="match status" value="1"/>
</dbReference>
<dbReference type="InterPro" id="IPR000064">
    <property type="entry name" value="NLP_P60_dom"/>
</dbReference>
<dbReference type="PANTHER" id="PTHR47053">
    <property type="entry name" value="MUREIN DD-ENDOPEPTIDASE MEPH-RELATED"/>
    <property type="match status" value="1"/>
</dbReference>
<evidence type="ECO:0000313" key="7">
    <source>
        <dbReference type="Proteomes" id="UP001595847"/>
    </source>
</evidence>
<dbReference type="Gene3D" id="3.90.1720.10">
    <property type="entry name" value="endopeptidase domain like (from Nostoc punctiforme)"/>
    <property type="match status" value="1"/>
</dbReference>
<reference evidence="7" key="1">
    <citation type="journal article" date="2019" name="Int. J. Syst. Evol. Microbiol.">
        <title>The Global Catalogue of Microorganisms (GCM) 10K type strain sequencing project: providing services to taxonomists for standard genome sequencing and annotation.</title>
        <authorList>
            <consortium name="The Broad Institute Genomics Platform"/>
            <consortium name="The Broad Institute Genome Sequencing Center for Infectious Disease"/>
            <person name="Wu L."/>
            <person name="Ma J."/>
        </authorList>
    </citation>
    <scope>NUCLEOTIDE SEQUENCE [LARGE SCALE GENOMIC DNA]</scope>
    <source>
        <strain evidence="7">TBRC 1826</strain>
    </source>
</reference>